<evidence type="ECO:0000313" key="10">
    <source>
        <dbReference type="EMBL" id="MBT1689602.1"/>
    </source>
</evidence>
<dbReference type="GO" id="GO:0006004">
    <property type="term" value="P:fucose metabolic process"/>
    <property type="evidence" value="ECO:0007669"/>
    <property type="project" value="InterPro"/>
</dbReference>
<dbReference type="PRINTS" id="PR00741">
    <property type="entry name" value="GLHYDRLASE29"/>
</dbReference>
<sequence>MKPISILLKSFLVLLWISGNAVAQSTYIPSDVNKQNREWFQSARFGLFIHWGVYSVLGDGEWVMNQQQIPIRDYEKLPAFFNPTAFDAKSWVQLAKRAGMKYIVITSKHHDGFAMWDSRVSDYTIVKRSPYGKDVLKMLADECRREGVKLFFYHSQLDWHHPDYFPRGGTGGSWTGRPEHGNWNAYLDYMDAQLTELLTGYGEIGGIWFDGMWDKKDADWRLARTYSLIHKLQPGALVGSNHHVTPFAGEDFQMFEKDLPGHNTTGFAPEQKIGDLPKETCETINHSWGFNLKDNHHKSTQELVQYLVKAAGYDANFLLNIGPMPNGQIQPEHVERLQQVGDWLAKNGETIYGTHGGPLTARDWGVTTQKGNTVFVHILRWSDNVLTIPSWGKKIKTAKVYGTSTPVKFAENEYGITLQIPPGGRQEFDTIVELQLK</sequence>
<comment type="function">
    <text evidence="1">Alpha-L-fucosidase is responsible for hydrolyzing the alpha-1,6-linked fucose joined to the reducing-end N-acetylglucosamine of the carbohydrate moieties of glycoproteins.</text>
</comment>
<organism evidence="10 11">
    <name type="scientific">Dawidia soli</name>
    <dbReference type="NCBI Taxonomy" id="2782352"/>
    <lineage>
        <taxon>Bacteria</taxon>
        <taxon>Pseudomonadati</taxon>
        <taxon>Bacteroidota</taxon>
        <taxon>Cytophagia</taxon>
        <taxon>Cytophagales</taxon>
        <taxon>Chryseotaleaceae</taxon>
        <taxon>Dawidia</taxon>
    </lineage>
</organism>
<dbReference type="EMBL" id="JAHESC010000044">
    <property type="protein sequence ID" value="MBT1689602.1"/>
    <property type="molecule type" value="Genomic_DNA"/>
</dbReference>
<keyword evidence="4 8" id="KW-0732">Signal</keyword>
<name>A0AAP2GFK3_9BACT</name>
<keyword evidence="6" id="KW-0326">Glycosidase</keyword>
<dbReference type="Pfam" id="PF01120">
    <property type="entry name" value="Alpha_L_fucos"/>
    <property type="match status" value="1"/>
</dbReference>
<dbReference type="SUPFAM" id="SSF51445">
    <property type="entry name" value="(Trans)glycosidases"/>
    <property type="match status" value="1"/>
</dbReference>
<dbReference type="InterPro" id="IPR017853">
    <property type="entry name" value="GH"/>
</dbReference>
<protein>
    <recommendedName>
        <fullName evidence="3">alpha-L-fucosidase</fullName>
        <ecNumber evidence="3">3.2.1.51</ecNumber>
    </recommendedName>
</protein>
<evidence type="ECO:0000256" key="8">
    <source>
        <dbReference type="SAM" id="SignalP"/>
    </source>
</evidence>
<proteinExistence type="inferred from homology"/>
<comment type="similarity">
    <text evidence="2">Belongs to the glycosyl hydrolase 29 family.</text>
</comment>
<keyword evidence="11" id="KW-1185">Reference proteome</keyword>
<comment type="caution">
    <text evidence="10">The sequence shown here is derived from an EMBL/GenBank/DDBJ whole genome shotgun (WGS) entry which is preliminary data.</text>
</comment>
<accession>A0AAP2GFK3</accession>
<evidence type="ECO:0000256" key="2">
    <source>
        <dbReference type="ARBA" id="ARBA00007951"/>
    </source>
</evidence>
<dbReference type="AlphaFoldDB" id="A0AAP2GFK3"/>
<dbReference type="PIRSF" id="PIRSF001092">
    <property type="entry name" value="Alpha-L-fucosidase"/>
    <property type="match status" value="1"/>
</dbReference>
<feature type="signal peptide" evidence="8">
    <location>
        <begin position="1"/>
        <end position="23"/>
    </location>
</feature>
<evidence type="ECO:0000256" key="3">
    <source>
        <dbReference type="ARBA" id="ARBA00012662"/>
    </source>
</evidence>
<dbReference type="EC" id="3.2.1.51" evidence="3"/>
<dbReference type="Proteomes" id="UP001319180">
    <property type="component" value="Unassembled WGS sequence"/>
</dbReference>
<dbReference type="InterPro" id="IPR000933">
    <property type="entry name" value="Glyco_hydro_29"/>
</dbReference>
<gene>
    <name evidence="10" type="ORF">KK078_23765</name>
</gene>
<evidence type="ECO:0000256" key="7">
    <source>
        <dbReference type="PIRSR" id="PIRSR001092-1"/>
    </source>
</evidence>
<evidence type="ECO:0000256" key="1">
    <source>
        <dbReference type="ARBA" id="ARBA00004071"/>
    </source>
</evidence>
<evidence type="ECO:0000256" key="5">
    <source>
        <dbReference type="ARBA" id="ARBA00022801"/>
    </source>
</evidence>
<feature type="chain" id="PRO_5042870296" description="alpha-L-fucosidase" evidence="8">
    <location>
        <begin position="24"/>
        <end position="437"/>
    </location>
</feature>
<evidence type="ECO:0000256" key="6">
    <source>
        <dbReference type="ARBA" id="ARBA00023295"/>
    </source>
</evidence>
<evidence type="ECO:0000256" key="4">
    <source>
        <dbReference type="ARBA" id="ARBA00022729"/>
    </source>
</evidence>
<dbReference type="SMART" id="SM00812">
    <property type="entry name" value="Alpha_L_fucos"/>
    <property type="match status" value="1"/>
</dbReference>
<feature type="site" description="May be important for catalysis" evidence="7">
    <location>
        <position position="281"/>
    </location>
</feature>
<dbReference type="InterPro" id="IPR057739">
    <property type="entry name" value="Glyco_hydro_29_N"/>
</dbReference>
<evidence type="ECO:0000259" key="9">
    <source>
        <dbReference type="Pfam" id="PF01120"/>
    </source>
</evidence>
<dbReference type="GO" id="GO:0016139">
    <property type="term" value="P:glycoside catabolic process"/>
    <property type="evidence" value="ECO:0007669"/>
    <property type="project" value="TreeGrafter"/>
</dbReference>
<dbReference type="PANTHER" id="PTHR10030">
    <property type="entry name" value="ALPHA-L-FUCOSIDASE"/>
    <property type="match status" value="1"/>
</dbReference>
<reference evidence="10 11" key="1">
    <citation type="submission" date="2021-05" db="EMBL/GenBank/DDBJ databases">
        <title>A Polyphasic approach of four new species of the genus Ohtaekwangia: Ohtaekwangia histidinii sp. nov., Ohtaekwangia cretensis sp. nov., Ohtaekwangia indiensis sp. nov., Ohtaekwangia reichenbachii sp. nov. from diverse environment.</title>
        <authorList>
            <person name="Octaviana S."/>
        </authorList>
    </citation>
    <scope>NUCLEOTIDE SEQUENCE [LARGE SCALE GENOMIC DNA]</scope>
    <source>
        <strain evidence="10 11">PWU37</strain>
    </source>
</reference>
<feature type="domain" description="Glycoside hydrolase family 29 N-terminal" evidence="9">
    <location>
        <begin position="20"/>
        <end position="349"/>
    </location>
</feature>
<dbReference type="GO" id="GO:0004560">
    <property type="term" value="F:alpha-L-fucosidase activity"/>
    <property type="evidence" value="ECO:0007669"/>
    <property type="project" value="InterPro"/>
</dbReference>
<dbReference type="PANTHER" id="PTHR10030:SF37">
    <property type="entry name" value="ALPHA-L-FUCOSIDASE-RELATED"/>
    <property type="match status" value="1"/>
</dbReference>
<dbReference type="InterPro" id="IPR016286">
    <property type="entry name" value="FUC_metazoa-typ"/>
</dbReference>
<dbReference type="GO" id="GO:0005764">
    <property type="term" value="C:lysosome"/>
    <property type="evidence" value="ECO:0007669"/>
    <property type="project" value="TreeGrafter"/>
</dbReference>
<evidence type="ECO:0000313" key="11">
    <source>
        <dbReference type="Proteomes" id="UP001319180"/>
    </source>
</evidence>
<dbReference type="Gene3D" id="3.20.20.80">
    <property type="entry name" value="Glycosidases"/>
    <property type="match status" value="1"/>
</dbReference>
<keyword evidence="5" id="KW-0378">Hydrolase</keyword>
<dbReference type="RefSeq" id="WP_254092823.1">
    <property type="nucleotide sequence ID" value="NZ_JAHESC010000044.1"/>
</dbReference>